<name>A0A3D8PSP0_9BACI</name>
<dbReference type="EMBL" id="PIOD01000011">
    <property type="protein sequence ID" value="RDW18005.1"/>
    <property type="molecule type" value="Genomic_DNA"/>
</dbReference>
<proteinExistence type="predicted"/>
<evidence type="ECO:0000313" key="2">
    <source>
        <dbReference type="Proteomes" id="UP000256520"/>
    </source>
</evidence>
<dbReference type="Proteomes" id="UP000256520">
    <property type="component" value="Unassembled WGS sequence"/>
</dbReference>
<gene>
    <name evidence="1" type="ORF">CWR45_11800</name>
</gene>
<dbReference type="OrthoDB" id="2718421at2"/>
<accession>A0A3D8PSP0</accession>
<sequence length="150" mass="17696">MKKVTVSVAEDLGYGTLLWIYANNHKVYHSNKRVDRVESFDDIDSNFLGKVEELDLNKADKKTILNLILEKTDRIFGVCVNKKKNDKNNRTNDYSVVFFQSWEQVKTFAETTFQELAQTEVQRKKEAKEKWLERGRLFSQKKNSNKERVK</sequence>
<keyword evidence="2" id="KW-1185">Reference proteome</keyword>
<reference evidence="2" key="1">
    <citation type="submission" date="2017-11" db="EMBL/GenBank/DDBJ databases">
        <authorList>
            <person name="Zhu W."/>
        </authorList>
    </citation>
    <scope>NUCLEOTIDE SEQUENCE [LARGE SCALE GENOMIC DNA]</scope>
    <source>
        <strain evidence="2">CAU 1051</strain>
    </source>
</reference>
<dbReference type="AlphaFoldDB" id="A0A3D8PSP0"/>
<evidence type="ECO:0000313" key="1">
    <source>
        <dbReference type="EMBL" id="RDW18005.1"/>
    </source>
</evidence>
<comment type="caution">
    <text evidence="1">The sequence shown here is derived from an EMBL/GenBank/DDBJ whole genome shotgun (WGS) entry which is preliminary data.</text>
</comment>
<organism evidence="1 2">
    <name type="scientific">Oceanobacillus chungangensis</name>
    <dbReference type="NCBI Taxonomy" id="1229152"/>
    <lineage>
        <taxon>Bacteria</taxon>
        <taxon>Bacillati</taxon>
        <taxon>Bacillota</taxon>
        <taxon>Bacilli</taxon>
        <taxon>Bacillales</taxon>
        <taxon>Bacillaceae</taxon>
        <taxon>Oceanobacillus</taxon>
    </lineage>
</organism>
<protein>
    <submittedName>
        <fullName evidence="1">Uncharacterized protein</fullName>
    </submittedName>
</protein>
<dbReference type="RefSeq" id="WP_115750067.1">
    <property type="nucleotide sequence ID" value="NZ_PIOD01000011.1"/>
</dbReference>